<dbReference type="EMBL" id="VLKY01000012">
    <property type="protein sequence ID" value="TWI52414.1"/>
    <property type="molecule type" value="Genomic_DNA"/>
</dbReference>
<organism evidence="1 2">
    <name type="scientific">Pseudomonas duriflava</name>
    <dbReference type="NCBI Taxonomy" id="459528"/>
    <lineage>
        <taxon>Bacteria</taxon>
        <taxon>Pseudomonadati</taxon>
        <taxon>Pseudomonadota</taxon>
        <taxon>Gammaproteobacteria</taxon>
        <taxon>Pseudomonadales</taxon>
        <taxon>Pseudomonadaceae</taxon>
        <taxon>Pseudomonas</taxon>
    </lineage>
</organism>
<keyword evidence="2" id="KW-1185">Reference proteome</keyword>
<dbReference type="AlphaFoldDB" id="A0A562Q6S6"/>
<dbReference type="InterPro" id="IPR010384">
    <property type="entry name" value="MtfA_fam"/>
</dbReference>
<dbReference type="GO" id="GO:0008237">
    <property type="term" value="F:metallopeptidase activity"/>
    <property type="evidence" value="ECO:0007669"/>
    <property type="project" value="InterPro"/>
</dbReference>
<dbReference type="SUPFAM" id="SSF55486">
    <property type="entry name" value="Metalloproteases ('zincins'), catalytic domain"/>
    <property type="match status" value="1"/>
</dbReference>
<dbReference type="PANTHER" id="PTHR30164:SF2">
    <property type="entry name" value="PROTEIN MTFA"/>
    <property type="match status" value="1"/>
</dbReference>
<dbReference type="Proteomes" id="UP000316905">
    <property type="component" value="Unassembled WGS sequence"/>
</dbReference>
<dbReference type="PANTHER" id="PTHR30164">
    <property type="entry name" value="MTFA PEPTIDASE"/>
    <property type="match status" value="1"/>
</dbReference>
<dbReference type="CDD" id="cd20169">
    <property type="entry name" value="Peptidase_M90_mtfA"/>
    <property type="match status" value="1"/>
</dbReference>
<evidence type="ECO:0000313" key="1">
    <source>
        <dbReference type="EMBL" id="TWI52414.1"/>
    </source>
</evidence>
<proteinExistence type="predicted"/>
<dbReference type="InterPro" id="IPR042252">
    <property type="entry name" value="MtfA_N"/>
</dbReference>
<dbReference type="Gene3D" id="1.10.472.150">
    <property type="entry name" value="Glucose-regulated metallo-peptidase M90, N-terminal domain"/>
    <property type="match status" value="1"/>
</dbReference>
<sequence>MLKRTPVSPDLWAAVHARLPIIAGLDAANDLLLQQRSLLFLAHKRITLLGNLILDDVDRLALAAQAVFPLLSLPDQNWYRGFHEVILYPQDFASPQRYRDEVGVEHEELNELSGEAWVQGPVIMAWSGIQESGDWTGYNLVIHELMHKIDMLRGEANGLPPLHREMSVADWAFTLQSAYDDLNQRLETASEDEAPIDPYAAEHPAEFFAVCCEYFFSAPAVLDAAYPDVLCTIASFLPPGSAAQMASNNLTESRYLKPLQLLWAHQVQLDGLQARPRETPANVPACQT</sequence>
<dbReference type="GO" id="GO:0005829">
    <property type="term" value="C:cytosol"/>
    <property type="evidence" value="ECO:0007669"/>
    <property type="project" value="TreeGrafter"/>
</dbReference>
<dbReference type="GO" id="GO:0004177">
    <property type="term" value="F:aminopeptidase activity"/>
    <property type="evidence" value="ECO:0007669"/>
    <property type="project" value="TreeGrafter"/>
</dbReference>
<protein>
    <recommendedName>
        <fullName evidence="3">Zinc-dependent peptidase</fullName>
    </recommendedName>
</protein>
<name>A0A562Q6S6_9PSED</name>
<comment type="caution">
    <text evidence="1">The sequence shown here is derived from an EMBL/GenBank/DDBJ whole genome shotgun (WGS) entry which is preliminary data.</text>
</comment>
<evidence type="ECO:0000313" key="2">
    <source>
        <dbReference type="Proteomes" id="UP000316905"/>
    </source>
</evidence>
<reference evidence="1 2" key="1">
    <citation type="journal article" date="2015" name="Stand. Genomic Sci.">
        <title>Genomic Encyclopedia of Bacterial and Archaeal Type Strains, Phase III: the genomes of soil and plant-associated and newly described type strains.</title>
        <authorList>
            <person name="Whitman W.B."/>
            <person name="Woyke T."/>
            <person name="Klenk H.P."/>
            <person name="Zhou Y."/>
            <person name="Lilburn T.G."/>
            <person name="Beck B.J."/>
            <person name="De Vos P."/>
            <person name="Vandamme P."/>
            <person name="Eisen J.A."/>
            <person name="Garrity G."/>
            <person name="Hugenholtz P."/>
            <person name="Kyrpides N.C."/>
        </authorList>
    </citation>
    <scope>NUCLEOTIDE SEQUENCE [LARGE SCALE GENOMIC DNA]</scope>
    <source>
        <strain evidence="1 2">CGMCC 1.6858</strain>
    </source>
</reference>
<gene>
    <name evidence="1" type="ORF">IQ22_03558</name>
</gene>
<evidence type="ECO:0008006" key="3">
    <source>
        <dbReference type="Google" id="ProtNLM"/>
    </source>
</evidence>
<accession>A0A562Q6S6</accession>
<dbReference type="InterPro" id="IPR024079">
    <property type="entry name" value="MetalloPept_cat_dom_sf"/>
</dbReference>
<dbReference type="Pfam" id="PF06167">
    <property type="entry name" value="Peptidase_M90"/>
    <property type="match status" value="1"/>
</dbReference>
<dbReference type="Gene3D" id="3.40.390.10">
    <property type="entry name" value="Collagenase (Catalytic Domain)"/>
    <property type="match status" value="1"/>
</dbReference>